<reference evidence="10 11" key="1">
    <citation type="submission" date="2022-01" db="EMBL/GenBank/DDBJ databases">
        <title>Collection of gut derived symbiotic bacterial strains cultured from healthy donors.</title>
        <authorList>
            <person name="Lin H."/>
            <person name="Kohout C."/>
            <person name="Waligurski E."/>
            <person name="Pamer E.G."/>
        </authorList>
    </citation>
    <scope>NUCLEOTIDE SEQUENCE [LARGE SCALE GENOMIC DNA]</scope>
    <source>
        <strain evidence="10 11">DFI.3.7</strain>
    </source>
</reference>
<dbReference type="Gene3D" id="1.10.443.10">
    <property type="entry name" value="Intergrase catalytic core"/>
    <property type="match status" value="1"/>
</dbReference>
<dbReference type="InterPro" id="IPR010998">
    <property type="entry name" value="Integrase_recombinase_N"/>
</dbReference>
<feature type="region of interest" description="Disordered" evidence="7">
    <location>
        <begin position="1"/>
        <end position="24"/>
    </location>
</feature>
<comment type="caution">
    <text evidence="10">The sequence shown here is derived from an EMBL/GenBank/DDBJ whole genome shotgun (WGS) entry which is preliminary data.</text>
</comment>
<dbReference type="PROSITE" id="PS51900">
    <property type="entry name" value="CB"/>
    <property type="match status" value="1"/>
</dbReference>
<dbReference type="Pfam" id="PF14659">
    <property type="entry name" value="Phage_int_SAM_3"/>
    <property type="match status" value="1"/>
</dbReference>
<keyword evidence="4 6" id="KW-0238">DNA-binding</keyword>
<dbReference type="Gene3D" id="3.30.160.60">
    <property type="entry name" value="Classic Zinc Finger"/>
    <property type="match status" value="1"/>
</dbReference>
<dbReference type="InterPro" id="IPR004191">
    <property type="entry name" value="Integrase_Tn916-type_DNA-bd_N"/>
</dbReference>
<feature type="compositionally biased region" description="Basic residues" evidence="7">
    <location>
        <begin position="1"/>
        <end position="11"/>
    </location>
</feature>
<dbReference type="InterPro" id="IPR013762">
    <property type="entry name" value="Integrase-like_cat_sf"/>
</dbReference>
<keyword evidence="11" id="KW-1185">Reference proteome</keyword>
<dbReference type="InterPro" id="IPR011010">
    <property type="entry name" value="DNA_brk_join_enz"/>
</dbReference>
<dbReference type="InterPro" id="IPR016177">
    <property type="entry name" value="DNA-bd_dom_sf"/>
</dbReference>
<evidence type="ECO:0000313" key="11">
    <source>
        <dbReference type="Proteomes" id="UP001200313"/>
    </source>
</evidence>
<comment type="function">
    <text evidence="1">Site-specific tyrosine recombinase, which acts by catalyzing the cutting and rejoining of the recombining DNA molecules.</text>
</comment>
<feature type="domain" description="Core-binding (CB)" evidence="9">
    <location>
        <begin position="82"/>
        <end position="164"/>
    </location>
</feature>
<feature type="compositionally biased region" description="Basic and acidic residues" evidence="7">
    <location>
        <begin position="13"/>
        <end position="24"/>
    </location>
</feature>
<protein>
    <submittedName>
        <fullName evidence="10">Tyrosine-type recombinase/integrase</fullName>
    </submittedName>
</protein>
<accession>A0ABS9M444</accession>
<evidence type="ECO:0000256" key="5">
    <source>
        <dbReference type="ARBA" id="ARBA00023172"/>
    </source>
</evidence>
<evidence type="ECO:0000256" key="4">
    <source>
        <dbReference type="ARBA" id="ARBA00023125"/>
    </source>
</evidence>
<dbReference type="InterPro" id="IPR002104">
    <property type="entry name" value="Integrase_catalytic"/>
</dbReference>
<evidence type="ECO:0000313" key="10">
    <source>
        <dbReference type="EMBL" id="MCG4525556.1"/>
    </source>
</evidence>
<dbReference type="Gene3D" id="1.10.150.130">
    <property type="match status" value="1"/>
</dbReference>
<dbReference type="InterPro" id="IPR004107">
    <property type="entry name" value="Integrase_SAM-like_N"/>
</dbReference>
<dbReference type="EMBL" id="JAKNJB010000001">
    <property type="protein sequence ID" value="MCG4525556.1"/>
    <property type="molecule type" value="Genomic_DNA"/>
</dbReference>
<dbReference type="RefSeq" id="WP_238072694.1">
    <property type="nucleotide sequence ID" value="NZ_JAKNJB010000001.1"/>
</dbReference>
<dbReference type="InterPro" id="IPR050090">
    <property type="entry name" value="Tyrosine_recombinase_XerCD"/>
</dbReference>
<name>A0ABS9M444_9FIRM</name>
<dbReference type="CDD" id="cd01189">
    <property type="entry name" value="INT_ICEBs1_C_like"/>
    <property type="match status" value="1"/>
</dbReference>
<evidence type="ECO:0000259" key="8">
    <source>
        <dbReference type="PROSITE" id="PS51898"/>
    </source>
</evidence>
<dbReference type="Pfam" id="PF00589">
    <property type="entry name" value="Phage_integrase"/>
    <property type="match status" value="1"/>
</dbReference>
<dbReference type="Pfam" id="PF02920">
    <property type="entry name" value="Integrase_DNA"/>
    <property type="match status" value="1"/>
</dbReference>
<dbReference type="PANTHER" id="PTHR30349:SF41">
    <property type="entry name" value="INTEGRASE_RECOMBINASE PROTEIN MJ0367-RELATED"/>
    <property type="match status" value="1"/>
</dbReference>
<evidence type="ECO:0000259" key="9">
    <source>
        <dbReference type="PROSITE" id="PS51900"/>
    </source>
</evidence>
<evidence type="ECO:0000256" key="2">
    <source>
        <dbReference type="ARBA" id="ARBA00008857"/>
    </source>
</evidence>
<evidence type="ECO:0000256" key="1">
    <source>
        <dbReference type="ARBA" id="ARBA00003283"/>
    </source>
</evidence>
<comment type="similarity">
    <text evidence="2">Belongs to the 'phage' integrase family.</text>
</comment>
<dbReference type="PROSITE" id="PS51898">
    <property type="entry name" value="TYR_RECOMBINASE"/>
    <property type="match status" value="1"/>
</dbReference>
<proteinExistence type="inferred from homology"/>
<keyword evidence="5" id="KW-0233">DNA recombination</keyword>
<dbReference type="SUPFAM" id="SSF54171">
    <property type="entry name" value="DNA-binding domain"/>
    <property type="match status" value="1"/>
</dbReference>
<dbReference type="SUPFAM" id="SSF56349">
    <property type="entry name" value="DNA breaking-rejoining enzymes"/>
    <property type="match status" value="1"/>
</dbReference>
<dbReference type="PANTHER" id="PTHR30349">
    <property type="entry name" value="PHAGE INTEGRASE-RELATED"/>
    <property type="match status" value="1"/>
</dbReference>
<sequence length="421" mass="49268">MTGKRDKKGRVLRQGERQREDGRYEYRYKDAHGETRSVYSWRLVESDSTPKGKKNGKPLRELEKGIIRDLEDNVNSYTAYRTTLNSFYDAYIETKYELKQSTRTNYKYMYGKYVRDEIGMKNVAEIKYSDIKKFYIHLINDVGFKPNSMETIHTILHPVFNVAVRDGFIRSNPTDGVMAEIKKSHNWEKPKRHALTEPQQERFIEFISESSTYCHWKPLFTVLLGTGARIGEVLGLRWEDCDFKQNIIDINHNLIYRQQDNGKMELHITTPKTKAGTRIVPMFADVRTALLHTRRAQMENGFNQCVVDGYSNFVFQNRYGEMLTPHVVNRAIERIIRDCNLDEAARAKQEHREPVLLPHFSAHNLRHTFCTRLCENEPNLKIIQEIMGHRNIETTMDVYNEATKERKVASFASLEGKIKIS</sequence>
<evidence type="ECO:0000256" key="6">
    <source>
        <dbReference type="PROSITE-ProRule" id="PRU01248"/>
    </source>
</evidence>
<dbReference type="InterPro" id="IPR044068">
    <property type="entry name" value="CB"/>
</dbReference>
<organism evidence="10 11">
    <name type="scientific">Intestinimonas massiliensis</name>
    <name type="common">ex Afouda et al. 2020</name>
    <dbReference type="NCBI Taxonomy" id="1673721"/>
    <lineage>
        <taxon>Bacteria</taxon>
        <taxon>Bacillati</taxon>
        <taxon>Bacillota</taxon>
        <taxon>Clostridia</taxon>
        <taxon>Eubacteriales</taxon>
        <taxon>Intestinimonas</taxon>
    </lineage>
</organism>
<keyword evidence="3" id="KW-0229">DNA integration</keyword>
<evidence type="ECO:0000256" key="3">
    <source>
        <dbReference type="ARBA" id="ARBA00022908"/>
    </source>
</evidence>
<feature type="domain" description="Tyr recombinase" evidence="8">
    <location>
        <begin position="190"/>
        <end position="412"/>
    </location>
</feature>
<gene>
    <name evidence="10" type="ORF">L0P79_00505</name>
</gene>
<dbReference type="Proteomes" id="UP001200313">
    <property type="component" value="Unassembled WGS sequence"/>
</dbReference>
<evidence type="ECO:0000256" key="7">
    <source>
        <dbReference type="SAM" id="MobiDB-lite"/>
    </source>
</evidence>